<dbReference type="GO" id="GO:0005886">
    <property type="term" value="C:plasma membrane"/>
    <property type="evidence" value="ECO:0007669"/>
    <property type="project" value="UniProtKB-SubCell"/>
</dbReference>
<evidence type="ECO:0000256" key="2">
    <source>
        <dbReference type="ARBA" id="ARBA00022475"/>
    </source>
</evidence>
<proteinExistence type="inferred from homology"/>
<dbReference type="InterPro" id="IPR003660">
    <property type="entry name" value="HAMP_dom"/>
</dbReference>
<dbReference type="Gene3D" id="6.10.340.10">
    <property type="match status" value="1"/>
</dbReference>
<dbReference type="Pfam" id="PF00015">
    <property type="entry name" value="MCPsignal"/>
    <property type="match status" value="1"/>
</dbReference>
<dbReference type="Proteomes" id="UP000272464">
    <property type="component" value="Unassembled WGS sequence"/>
</dbReference>
<dbReference type="PROSITE" id="PS50885">
    <property type="entry name" value="HAMP"/>
    <property type="match status" value="1"/>
</dbReference>
<dbReference type="SMART" id="SM00304">
    <property type="entry name" value="HAMP"/>
    <property type="match status" value="1"/>
</dbReference>
<protein>
    <submittedName>
        <fullName evidence="10">Methyl-accepting chemotaxis protein</fullName>
    </submittedName>
</protein>
<organism evidence="10 11">
    <name type="scientific">Paenibacillus zeisoli</name>
    <dbReference type="NCBI Taxonomy" id="2496267"/>
    <lineage>
        <taxon>Bacteria</taxon>
        <taxon>Bacillati</taxon>
        <taxon>Bacillota</taxon>
        <taxon>Bacilli</taxon>
        <taxon>Bacillales</taxon>
        <taxon>Paenibacillaceae</taxon>
        <taxon>Paenibacillus</taxon>
    </lineage>
</organism>
<feature type="transmembrane region" description="Helical" evidence="7">
    <location>
        <begin position="9"/>
        <end position="30"/>
    </location>
</feature>
<gene>
    <name evidence="10" type="ORF">EJP77_05930</name>
</gene>
<feature type="domain" description="Methyl-accepting transducer" evidence="8">
    <location>
        <begin position="276"/>
        <end position="547"/>
    </location>
</feature>
<evidence type="ECO:0000256" key="4">
    <source>
        <dbReference type="ARBA" id="ARBA00023224"/>
    </source>
</evidence>
<dbReference type="PRINTS" id="PR00260">
    <property type="entry name" value="CHEMTRNSDUCR"/>
</dbReference>
<dbReference type="OrthoDB" id="358716at2"/>
<dbReference type="CDD" id="cd11386">
    <property type="entry name" value="MCP_signal"/>
    <property type="match status" value="1"/>
</dbReference>
<evidence type="ECO:0000256" key="1">
    <source>
        <dbReference type="ARBA" id="ARBA00004236"/>
    </source>
</evidence>
<dbReference type="PANTHER" id="PTHR32089:SF112">
    <property type="entry name" value="LYSOZYME-LIKE PROTEIN-RELATED"/>
    <property type="match status" value="1"/>
</dbReference>
<evidence type="ECO:0000256" key="3">
    <source>
        <dbReference type="ARBA" id="ARBA00023136"/>
    </source>
</evidence>
<comment type="similarity">
    <text evidence="5">Belongs to the methyl-accepting chemotaxis (MCP) protein family.</text>
</comment>
<evidence type="ECO:0000259" key="8">
    <source>
        <dbReference type="PROSITE" id="PS50111"/>
    </source>
</evidence>
<dbReference type="SMART" id="SM00283">
    <property type="entry name" value="MA"/>
    <property type="match status" value="1"/>
</dbReference>
<feature type="transmembrane region" description="Helical" evidence="7">
    <location>
        <begin position="182"/>
        <end position="202"/>
    </location>
</feature>
<evidence type="ECO:0000256" key="7">
    <source>
        <dbReference type="SAM" id="Phobius"/>
    </source>
</evidence>
<dbReference type="InterPro" id="IPR004090">
    <property type="entry name" value="Chemotax_Me-accpt_rcpt"/>
</dbReference>
<dbReference type="SUPFAM" id="SSF58104">
    <property type="entry name" value="Methyl-accepting chemotaxis protein (MCP) signaling domain"/>
    <property type="match status" value="1"/>
</dbReference>
<dbReference type="CDD" id="cd06225">
    <property type="entry name" value="HAMP"/>
    <property type="match status" value="1"/>
</dbReference>
<feature type="domain" description="HAMP" evidence="9">
    <location>
        <begin position="204"/>
        <end position="257"/>
    </location>
</feature>
<dbReference type="GO" id="GO:0004888">
    <property type="term" value="F:transmembrane signaling receptor activity"/>
    <property type="evidence" value="ECO:0007669"/>
    <property type="project" value="InterPro"/>
</dbReference>
<name>A0A3S1JTM7_9BACL</name>
<keyword evidence="7" id="KW-1133">Transmembrane helix</keyword>
<keyword evidence="7" id="KW-0812">Transmembrane</keyword>
<keyword evidence="4 6" id="KW-0807">Transducer</keyword>
<comment type="subcellular location">
    <subcellularLocation>
        <location evidence="1">Cell membrane</location>
    </subcellularLocation>
</comment>
<keyword evidence="3 7" id="KW-0472">Membrane</keyword>
<dbReference type="Gene3D" id="1.10.287.950">
    <property type="entry name" value="Methyl-accepting chemotaxis protein"/>
    <property type="match status" value="1"/>
</dbReference>
<reference evidence="10 11" key="1">
    <citation type="submission" date="2018-12" db="EMBL/GenBank/DDBJ databases">
        <authorList>
            <person name="Sun L."/>
            <person name="Chen Z."/>
        </authorList>
    </citation>
    <scope>NUCLEOTIDE SEQUENCE [LARGE SCALE GENOMIC DNA]</scope>
    <source>
        <strain evidence="10 11">3-5-3</strain>
    </source>
</reference>
<dbReference type="AlphaFoldDB" id="A0A3S1JTM7"/>
<dbReference type="PROSITE" id="PS50111">
    <property type="entry name" value="CHEMOTAXIS_TRANSDUC_2"/>
    <property type="match status" value="1"/>
</dbReference>
<sequence length="562" mass="61264">MAIKLRTRLLLSFFSIIVLFLITVTVTTIMNQRIGGLNDQIFDSQKRMEVIQRLNLFARTANDNGAHYLLAPDHLMGSFKSRFDETVKFVDLELSDLKKMTKDPDSLKQIEQFSTLWSQNIKYKTTLMDKKAAGQAVTAQEKYTKDSFDPIAFSLLSFMKDEQAKIETFKSDISSMNERVKLVNYSLVSIAILLSVGIAFLLSRYLINRTRKLIQSAGAVAEGNLQVESLKFKGKDELTELAAAFNVMTDSLRTVIGSAESVSLQVAASSAQLQASAEQTSQATSHIATVMQEITEGTDNQSSQVAQNLDTITNLSEKVHHIASNGQAVLQTVNHTSTTAMQGKEDLIKVIHQIRTIESSNGKLSEVIADLEQQAIQIGKATQLIMDISTQTNLLALNAGIEAARAGEQGRGFSVVAQEVRKLAEQSRVSADQIRSLITGIQNEASMAAAEMEQGTLEVQKGIELIEVAGQSFEGIMELIRQVEHDVQGVTESTADIMTDTESVVSGFSLISQIATENSSGTQSVAASTEEQLASMEEISASSSALADSADELKTLIGKFRI</sequence>
<evidence type="ECO:0000256" key="5">
    <source>
        <dbReference type="ARBA" id="ARBA00029447"/>
    </source>
</evidence>
<keyword evidence="11" id="KW-1185">Reference proteome</keyword>
<dbReference type="GO" id="GO:0007165">
    <property type="term" value="P:signal transduction"/>
    <property type="evidence" value="ECO:0007669"/>
    <property type="project" value="UniProtKB-KW"/>
</dbReference>
<evidence type="ECO:0000313" key="11">
    <source>
        <dbReference type="Proteomes" id="UP000272464"/>
    </source>
</evidence>
<keyword evidence="2" id="KW-1003">Cell membrane</keyword>
<evidence type="ECO:0000256" key="6">
    <source>
        <dbReference type="PROSITE-ProRule" id="PRU00284"/>
    </source>
</evidence>
<dbReference type="PANTHER" id="PTHR32089">
    <property type="entry name" value="METHYL-ACCEPTING CHEMOTAXIS PROTEIN MCPB"/>
    <property type="match status" value="1"/>
</dbReference>
<accession>A0A3S1JTM7</accession>
<dbReference type="RefSeq" id="WP_127198196.1">
    <property type="nucleotide sequence ID" value="NZ_RZNX01000001.1"/>
</dbReference>
<comment type="caution">
    <text evidence="10">The sequence shown here is derived from an EMBL/GenBank/DDBJ whole genome shotgun (WGS) entry which is preliminary data.</text>
</comment>
<dbReference type="Pfam" id="PF00672">
    <property type="entry name" value="HAMP"/>
    <property type="match status" value="1"/>
</dbReference>
<evidence type="ECO:0000259" key="9">
    <source>
        <dbReference type="PROSITE" id="PS50885"/>
    </source>
</evidence>
<dbReference type="GO" id="GO:0006935">
    <property type="term" value="P:chemotaxis"/>
    <property type="evidence" value="ECO:0007669"/>
    <property type="project" value="InterPro"/>
</dbReference>
<evidence type="ECO:0000313" key="10">
    <source>
        <dbReference type="EMBL" id="RUT36507.1"/>
    </source>
</evidence>
<dbReference type="EMBL" id="RZNX01000001">
    <property type="protein sequence ID" value="RUT36507.1"/>
    <property type="molecule type" value="Genomic_DNA"/>
</dbReference>
<dbReference type="InterPro" id="IPR004089">
    <property type="entry name" value="MCPsignal_dom"/>
</dbReference>